<protein>
    <submittedName>
        <fullName evidence="1">Uncharacterized protein</fullName>
    </submittedName>
</protein>
<dbReference type="RefSeq" id="XP_068138056.1">
    <property type="nucleotide sequence ID" value="XM_068281955.1"/>
</dbReference>
<dbReference type="Proteomes" id="UP000182444">
    <property type="component" value="Chromosome 1B"/>
</dbReference>
<dbReference type="VEuPathDB" id="FungiDB:YALI1_B03516g"/>
<dbReference type="EMBL" id="CP017554">
    <property type="protein sequence ID" value="AOW01117.1"/>
    <property type="molecule type" value="Genomic_DNA"/>
</dbReference>
<name>A0A1D8N663_YARLL</name>
<evidence type="ECO:0000313" key="2">
    <source>
        <dbReference type="Proteomes" id="UP000182444"/>
    </source>
</evidence>
<gene>
    <name evidence="1" type="ORF">YALI1_B03516g</name>
</gene>
<sequence>MQIESTREIWWLQSHDLVFFAFPICLICSRLPSSGVSKTQSKFAKEMFTLLEKEKTRAEEDRGTCSVVYVGLGWAVRHYFSQKREQEDRRTSLEVSSKMWRDIQVTRVVKTEARHSFQASSEPYLQLFSPSQQCNYYPCICLIASTGFVLHPIIVIKKAVFVICKSSICK</sequence>
<dbReference type="GeneID" id="94582616"/>
<evidence type="ECO:0000313" key="1">
    <source>
        <dbReference type="EMBL" id="AOW01117.1"/>
    </source>
</evidence>
<organism evidence="1 2">
    <name type="scientific">Yarrowia lipolytica</name>
    <name type="common">Candida lipolytica</name>
    <dbReference type="NCBI Taxonomy" id="4952"/>
    <lineage>
        <taxon>Eukaryota</taxon>
        <taxon>Fungi</taxon>
        <taxon>Dikarya</taxon>
        <taxon>Ascomycota</taxon>
        <taxon>Saccharomycotina</taxon>
        <taxon>Dipodascomycetes</taxon>
        <taxon>Dipodascales</taxon>
        <taxon>Dipodascales incertae sedis</taxon>
        <taxon>Yarrowia</taxon>
    </lineage>
</organism>
<dbReference type="AlphaFoldDB" id="A0A1D8N663"/>
<proteinExistence type="predicted"/>
<accession>A0A1D8N663</accession>
<reference evidence="1 2" key="1">
    <citation type="journal article" date="2016" name="PLoS ONE">
        <title>Sequence Assembly of Yarrowia lipolytica Strain W29/CLIB89 Shows Transposable Element Diversity.</title>
        <authorList>
            <person name="Magnan C."/>
            <person name="Yu J."/>
            <person name="Chang I."/>
            <person name="Jahn E."/>
            <person name="Kanomata Y."/>
            <person name="Wu J."/>
            <person name="Zeller M."/>
            <person name="Oakes M."/>
            <person name="Baldi P."/>
            <person name="Sandmeyer S."/>
        </authorList>
    </citation>
    <scope>NUCLEOTIDE SEQUENCE [LARGE SCALE GENOMIC DNA]</scope>
    <source>
        <strain evidence="2">CLIB89(W29)</strain>
    </source>
</reference>